<accession>A0A160PRT0</accession>
<organism evidence="2 3">
    <name type="scientific">Corynebacterium suranareeae</name>
    <dbReference type="NCBI Taxonomy" id="2506452"/>
    <lineage>
        <taxon>Bacteria</taxon>
        <taxon>Bacillati</taxon>
        <taxon>Actinomycetota</taxon>
        <taxon>Actinomycetes</taxon>
        <taxon>Mycobacteriales</taxon>
        <taxon>Corynebacteriaceae</taxon>
        <taxon>Corynebacterium</taxon>
    </lineage>
</organism>
<dbReference type="EMBL" id="AP017369">
    <property type="protein sequence ID" value="BAU95561.1"/>
    <property type="molecule type" value="Genomic_DNA"/>
</dbReference>
<feature type="transmembrane region" description="Helical" evidence="1">
    <location>
        <begin position="26"/>
        <end position="44"/>
    </location>
</feature>
<keyword evidence="3" id="KW-1185">Reference proteome</keyword>
<proteinExistence type="predicted"/>
<name>A0A160PRT0_9CORY</name>
<dbReference type="AlphaFoldDB" id="A0A160PRT0"/>
<evidence type="ECO:0000256" key="1">
    <source>
        <dbReference type="SAM" id="Phobius"/>
    </source>
</evidence>
<keyword evidence="1" id="KW-0472">Membrane</keyword>
<dbReference type="KEGG" id="csur:N24_1299"/>
<dbReference type="RefSeq" id="WP_157736407.1">
    <property type="nucleotide sequence ID" value="NZ_AP017369.1"/>
</dbReference>
<evidence type="ECO:0000313" key="2">
    <source>
        <dbReference type="EMBL" id="BAU95561.1"/>
    </source>
</evidence>
<reference evidence="2 3" key="1">
    <citation type="submission" date="2016-02" db="EMBL/GenBank/DDBJ databases">
        <title>Corynebacterium glutamicum N24 whole genome sequencing project.</title>
        <authorList>
            <person name="Matsutani M."/>
            <person name="Nangtapong N."/>
            <person name="Yakushi T."/>
            <person name="Matsushita K."/>
        </authorList>
    </citation>
    <scope>NUCLEOTIDE SEQUENCE [LARGE SCALE GENOMIC DNA]</scope>
    <source>
        <strain evidence="2 3">N24</strain>
    </source>
</reference>
<protein>
    <submittedName>
        <fullName evidence="2">Uncharacterized protein</fullName>
    </submittedName>
</protein>
<keyword evidence="1" id="KW-1133">Transmembrane helix</keyword>
<keyword evidence="1" id="KW-0812">Transmembrane</keyword>
<evidence type="ECO:0000313" key="3">
    <source>
        <dbReference type="Proteomes" id="UP000218244"/>
    </source>
</evidence>
<sequence>MRFAIGTAAFAIATIAYTATPNRSLIVVTIMATVLVASIIQLKMND</sequence>
<dbReference type="Proteomes" id="UP000218244">
    <property type="component" value="Chromosome"/>
</dbReference>
<gene>
    <name evidence="2" type="ORF">N24_1299</name>
</gene>